<dbReference type="CDD" id="cd06533">
    <property type="entry name" value="Glyco_transf_WecG_TagA"/>
    <property type="match status" value="1"/>
</dbReference>
<dbReference type="InterPro" id="IPR004629">
    <property type="entry name" value="WecG_TagA_CpsF"/>
</dbReference>
<comment type="caution">
    <text evidence="4">The sequence shown here is derived from an EMBL/GenBank/DDBJ whole genome shotgun (WGS) entry which is preliminary data.</text>
</comment>
<dbReference type="NCBIfam" id="TIGR00696">
    <property type="entry name" value="wecG_tagA_cpsF"/>
    <property type="match status" value="1"/>
</dbReference>
<keyword evidence="1" id="KW-0328">Glycosyltransferase</keyword>
<dbReference type="AlphaFoldDB" id="A0A941I0X7"/>
<evidence type="ECO:0000256" key="3">
    <source>
        <dbReference type="SAM" id="MobiDB-lite"/>
    </source>
</evidence>
<dbReference type="GO" id="GO:0016758">
    <property type="term" value="F:hexosyltransferase activity"/>
    <property type="evidence" value="ECO:0007669"/>
    <property type="project" value="TreeGrafter"/>
</dbReference>
<reference evidence="4" key="1">
    <citation type="submission" date="2021-04" db="EMBL/GenBank/DDBJ databases">
        <title>Phycicoccus avicenniae sp. nov., a novel endophytic actinomycetes isolated from branch of Avicennia mariana.</title>
        <authorList>
            <person name="Tuo L."/>
        </authorList>
    </citation>
    <scope>NUCLEOTIDE SEQUENCE</scope>
    <source>
        <strain evidence="4">BSK3Z-2</strain>
    </source>
</reference>
<dbReference type="Proteomes" id="UP000677016">
    <property type="component" value="Unassembled WGS sequence"/>
</dbReference>
<evidence type="ECO:0000313" key="5">
    <source>
        <dbReference type="Proteomes" id="UP000677016"/>
    </source>
</evidence>
<dbReference type="PANTHER" id="PTHR34136">
    <property type="match status" value="1"/>
</dbReference>
<feature type="compositionally biased region" description="Low complexity" evidence="3">
    <location>
        <begin position="274"/>
        <end position="284"/>
    </location>
</feature>
<feature type="region of interest" description="Disordered" evidence="3">
    <location>
        <begin position="248"/>
        <end position="305"/>
    </location>
</feature>
<dbReference type="EMBL" id="JAGSNF010000014">
    <property type="protein sequence ID" value="MBR7743691.1"/>
    <property type="molecule type" value="Genomic_DNA"/>
</dbReference>
<evidence type="ECO:0000313" key="4">
    <source>
        <dbReference type="EMBL" id="MBR7743691.1"/>
    </source>
</evidence>
<dbReference type="PANTHER" id="PTHR34136:SF1">
    <property type="entry name" value="UDP-N-ACETYL-D-MANNOSAMINURONIC ACID TRANSFERASE"/>
    <property type="match status" value="1"/>
</dbReference>
<dbReference type="Pfam" id="PF03808">
    <property type="entry name" value="Glyco_tran_WecG"/>
    <property type="match status" value="1"/>
</dbReference>
<keyword evidence="2" id="KW-0808">Transferase</keyword>
<evidence type="ECO:0000256" key="2">
    <source>
        <dbReference type="ARBA" id="ARBA00022679"/>
    </source>
</evidence>
<protein>
    <submittedName>
        <fullName evidence="4">WecB/TagA/CpsF family glycosyltransferase</fullName>
    </submittedName>
</protein>
<sequence>MTARRVPVGPFEVDDLDARRTVAAAVALGVRGGRSRFYALHVGGLNHRADAGFVEEMNSADLVCADGGSVLLLARLSGARSIERAPTTDVGWDVLHGMAAELGRAPRVALVGGEPGLAEAAGRVLAAAGAADVVHTDHGYHETWQGPLRLLREADPEVLVVGMGAPREMHWVRDHRHDLPESLVMTCGGWFGFLTGAESRAPGLLRRSGLEWLARVAQAPARLGPRYLRGAFTVLAIAMGTLARRRAEGATADGRQGTQAATGERTSRVDPSSRHSSSGESEASTPTISSPSHIGGPAERVTDRR</sequence>
<proteinExistence type="predicted"/>
<organism evidence="4 5">
    <name type="scientific">Phycicoccus avicenniae</name>
    <dbReference type="NCBI Taxonomy" id="2828860"/>
    <lineage>
        <taxon>Bacteria</taxon>
        <taxon>Bacillati</taxon>
        <taxon>Actinomycetota</taxon>
        <taxon>Actinomycetes</taxon>
        <taxon>Micrococcales</taxon>
        <taxon>Intrasporangiaceae</taxon>
        <taxon>Phycicoccus</taxon>
    </lineage>
</organism>
<keyword evidence="5" id="KW-1185">Reference proteome</keyword>
<name>A0A941I0X7_9MICO</name>
<accession>A0A941I0X7</accession>
<gene>
    <name evidence="4" type="ORF">KC207_10360</name>
</gene>
<evidence type="ECO:0000256" key="1">
    <source>
        <dbReference type="ARBA" id="ARBA00022676"/>
    </source>
</evidence>
<dbReference type="RefSeq" id="WP_211602954.1">
    <property type="nucleotide sequence ID" value="NZ_JAGSNF010000014.1"/>
</dbReference>